<evidence type="ECO:0008006" key="9">
    <source>
        <dbReference type="Google" id="ProtNLM"/>
    </source>
</evidence>
<evidence type="ECO:0000313" key="8">
    <source>
        <dbReference type="Proteomes" id="UP000283589"/>
    </source>
</evidence>
<dbReference type="InterPro" id="IPR039425">
    <property type="entry name" value="RNA_pol_sigma-70-like"/>
</dbReference>
<dbReference type="SUPFAM" id="SSF88946">
    <property type="entry name" value="Sigma2 domain of RNA polymerase sigma factors"/>
    <property type="match status" value="1"/>
</dbReference>
<evidence type="ECO:0000256" key="2">
    <source>
        <dbReference type="ARBA" id="ARBA00023015"/>
    </source>
</evidence>
<dbReference type="CDD" id="cd06171">
    <property type="entry name" value="Sigma70_r4"/>
    <property type="match status" value="1"/>
</dbReference>
<organism evidence="7 8">
    <name type="scientific">Butyricimonas virosa</name>
    <dbReference type="NCBI Taxonomy" id="544645"/>
    <lineage>
        <taxon>Bacteria</taxon>
        <taxon>Pseudomonadati</taxon>
        <taxon>Bacteroidota</taxon>
        <taxon>Bacteroidia</taxon>
        <taxon>Bacteroidales</taxon>
        <taxon>Odoribacteraceae</taxon>
        <taxon>Butyricimonas</taxon>
    </lineage>
</organism>
<dbReference type="GO" id="GO:0016987">
    <property type="term" value="F:sigma factor activity"/>
    <property type="evidence" value="ECO:0007669"/>
    <property type="project" value="UniProtKB-KW"/>
</dbReference>
<feature type="domain" description="RNA polymerase sigma factor 70 region 4 type 2" evidence="6">
    <location>
        <begin position="141"/>
        <end position="193"/>
    </location>
</feature>
<evidence type="ECO:0000259" key="6">
    <source>
        <dbReference type="Pfam" id="PF08281"/>
    </source>
</evidence>
<gene>
    <name evidence="7" type="ORF">DWW18_10880</name>
</gene>
<dbReference type="Gene3D" id="1.10.1740.10">
    <property type="match status" value="1"/>
</dbReference>
<dbReference type="InterPro" id="IPR014284">
    <property type="entry name" value="RNA_pol_sigma-70_dom"/>
</dbReference>
<feature type="domain" description="RNA polymerase sigma-70 region 2" evidence="5">
    <location>
        <begin position="47"/>
        <end position="115"/>
    </location>
</feature>
<dbReference type="SUPFAM" id="SSF88659">
    <property type="entry name" value="Sigma3 and sigma4 domains of RNA polymerase sigma factors"/>
    <property type="match status" value="1"/>
</dbReference>
<keyword evidence="2" id="KW-0805">Transcription regulation</keyword>
<dbReference type="GO" id="GO:0006352">
    <property type="term" value="P:DNA-templated transcription initiation"/>
    <property type="evidence" value="ECO:0007669"/>
    <property type="project" value="InterPro"/>
</dbReference>
<keyword evidence="3" id="KW-0731">Sigma factor</keyword>
<dbReference type="Pfam" id="PF08281">
    <property type="entry name" value="Sigma70_r4_2"/>
    <property type="match status" value="1"/>
</dbReference>
<name>A0A412X001_9BACT</name>
<accession>A0A412X001</accession>
<comment type="similarity">
    <text evidence="1">Belongs to the sigma-70 factor family. ECF subfamily.</text>
</comment>
<evidence type="ECO:0000256" key="3">
    <source>
        <dbReference type="ARBA" id="ARBA00023082"/>
    </source>
</evidence>
<dbReference type="InterPro" id="IPR013324">
    <property type="entry name" value="RNA_pol_sigma_r3/r4-like"/>
</dbReference>
<dbReference type="STRING" id="1121130.GCA_000519105_02072"/>
<keyword evidence="4" id="KW-0804">Transcription</keyword>
<dbReference type="InterPro" id="IPR007627">
    <property type="entry name" value="RNA_pol_sigma70_r2"/>
</dbReference>
<evidence type="ECO:0000256" key="4">
    <source>
        <dbReference type="ARBA" id="ARBA00023163"/>
    </source>
</evidence>
<dbReference type="EMBL" id="QRZA01000013">
    <property type="protein sequence ID" value="RGV33388.1"/>
    <property type="molecule type" value="Genomic_DNA"/>
</dbReference>
<evidence type="ECO:0000256" key="1">
    <source>
        <dbReference type="ARBA" id="ARBA00010641"/>
    </source>
</evidence>
<dbReference type="GO" id="GO:0003677">
    <property type="term" value="F:DNA binding"/>
    <property type="evidence" value="ECO:0007669"/>
    <property type="project" value="InterPro"/>
</dbReference>
<proteinExistence type="inferred from homology"/>
<evidence type="ECO:0000259" key="5">
    <source>
        <dbReference type="Pfam" id="PF04542"/>
    </source>
</evidence>
<dbReference type="AlphaFoldDB" id="A0A412X001"/>
<dbReference type="InterPro" id="IPR013325">
    <property type="entry name" value="RNA_pol_sigma_r2"/>
</dbReference>
<dbReference type="NCBIfam" id="TIGR02937">
    <property type="entry name" value="sigma70-ECF"/>
    <property type="match status" value="1"/>
</dbReference>
<dbReference type="InterPro" id="IPR013249">
    <property type="entry name" value="RNA_pol_sigma70_r4_t2"/>
</dbReference>
<dbReference type="Proteomes" id="UP000283589">
    <property type="component" value="Unassembled WGS sequence"/>
</dbReference>
<dbReference type="InterPro" id="IPR036388">
    <property type="entry name" value="WH-like_DNA-bd_sf"/>
</dbReference>
<dbReference type="Gene3D" id="1.10.10.10">
    <property type="entry name" value="Winged helix-like DNA-binding domain superfamily/Winged helix DNA-binding domain"/>
    <property type="match status" value="1"/>
</dbReference>
<dbReference type="PANTHER" id="PTHR43133">
    <property type="entry name" value="RNA POLYMERASE ECF-TYPE SIGMA FACTO"/>
    <property type="match status" value="1"/>
</dbReference>
<dbReference type="Pfam" id="PF04542">
    <property type="entry name" value="Sigma70_r2"/>
    <property type="match status" value="1"/>
</dbReference>
<comment type="caution">
    <text evidence="7">The sequence shown here is derived from an EMBL/GenBank/DDBJ whole genome shotgun (WGS) entry which is preliminary data.</text>
</comment>
<evidence type="ECO:0000313" key="7">
    <source>
        <dbReference type="EMBL" id="RGV33388.1"/>
    </source>
</evidence>
<dbReference type="PANTHER" id="PTHR43133:SF46">
    <property type="entry name" value="RNA POLYMERASE SIGMA-70 FACTOR ECF SUBFAMILY"/>
    <property type="match status" value="1"/>
</dbReference>
<reference evidence="7 8" key="1">
    <citation type="submission" date="2018-08" db="EMBL/GenBank/DDBJ databases">
        <title>A genome reference for cultivated species of the human gut microbiota.</title>
        <authorList>
            <person name="Zou Y."/>
            <person name="Xue W."/>
            <person name="Luo G."/>
        </authorList>
    </citation>
    <scope>NUCLEOTIDE SEQUENCE [LARGE SCALE GENOMIC DNA]</scope>
    <source>
        <strain evidence="7 8">AF14-49</strain>
    </source>
</reference>
<protein>
    <recommendedName>
        <fullName evidence="9">RNA polymerase sigma-70 factor</fullName>
    </recommendedName>
</protein>
<sequence length="226" mass="26403">MIGFLENEEILSIFEFRYKSNNTQYVRGKQGHTIHFSEGKSFSVDELYDRFYNELVLWADTILNDMEEAEDLVQDFFVRLWEKKLNENLEGERVRSYLYVAVRNMAVRKVKDRSRIRRIPDISVVESVWENEDVMRDDMIDQVLKALDVLSPRSREVLECVHLKNMKYVEVAELLGISVATVKTLLVRSLKTLRGIVSDTALLLVLVYREDGGKRSDLGMFTKKLV</sequence>